<dbReference type="RefSeq" id="WP_039278098.1">
    <property type="nucleotide sequence ID" value="NZ_JTDI01000001.1"/>
</dbReference>
<dbReference type="Proteomes" id="UP000031057">
    <property type="component" value="Unassembled WGS sequence"/>
</dbReference>
<dbReference type="EMBL" id="JTDI01000001">
    <property type="protein sequence ID" value="KHK92923.1"/>
    <property type="molecule type" value="Genomic_DNA"/>
</dbReference>
<feature type="domain" description="NADH:flavin oxidoreductase/NADH oxidase N-terminal" evidence="3">
    <location>
        <begin position="10"/>
        <end position="377"/>
    </location>
</feature>
<evidence type="ECO:0000313" key="4">
    <source>
        <dbReference type="EMBL" id="KHK92923.1"/>
    </source>
</evidence>
<evidence type="ECO:0000256" key="2">
    <source>
        <dbReference type="ARBA" id="ARBA00023002"/>
    </source>
</evidence>
<dbReference type="SUPFAM" id="SSF51395">
    <property type="entry name" value="FMN-linked oxidoreductases"/>
    <property type="match status" value="1"/>
</dbReference>
<sequence>MTTPSRIEPLLQPLTVRGVTLPNRIMMSPMTRGASPNGVPGEDVASYYERRAAGGVGTIITESVFVDDKGTMGKFGLEGGSDKPNPWPLMFGDAPLEGWRNVVAAVHAAGGKIFPQLMHLGVQRSPGKGESWSNIHISSPSGVFGSPEEIAQLPEEAQAAMNCPEKAMTEEEILSVIAAFASAAAGAKSVGFDGIALHGGHGYLIDNFMRAETNRRTDKWGGDHLGRMRFATEIVREVRKAIGEDMPISFRFSQWTHHNLDAQLFPTRKILEDILGALSDASVDIFEASARAFTDTVFEDSPLNLAALTKEITGKPTVMLGGTGVYRDKYQSALVPPKVIDNVDEVMERFEQGQFDLLAIGRSLLNDPNFVQKMISGEPFAPFDPGCLKMGNLT</sequence>
<evidence type="ECO:0000256" key="1">
    <source>
        <dbReference type="ARBA" id="ARBA00022630"/>
    </source>
</evidence>
<keyword evidence="1" id="KW-0285">Flavoprotein</keyword>
<name>A0A0B1ZUT1_9SPHN</name>
<organism evidence="4 5">
    <name type="scientific">Novosphingobium malaysiense</name>
    <dbReference type="NCBI Taxonomy" id="1348853"/>
    <lineage>
        <taxon>Bacteria</taxon>
        <taxon>Pseudomonadati</taxon>
        <taxon>Pseudomonadota</taxon>
        <taxon>Alphaproteobacteria</taxon>
        <taxon>Sphingomonadales</taxon>
        <taxon>Sphingomonadaceae</taxon>
        <taxon>Novosphingobium</taxon>
    </lineage>
</organism>
<keyword evidence="5" id="KW-1185">Reference proteome</keyword>
<dbReference type="PANTHER" id="PTHR43656">
    <property type="entry name" value="BINDING OXIDOREDUCTASE, PUTATIVE (AFU_ORTHOLOGUE AFUA_2G08260)-RELATED"/>
    <property type="match status" value="1"/>
</dbReference>
<comment type="caution">
    <text evidence="4">The sequence shown here is derived from an EMBL/GenBank/DDBJ whole genome shotgun (WGS) entry which is preliminary data.</text>
</comment>
<protein>
    <recommendedName>
        <fullName evidence="3">NADH:flavin oxidoreductase/NADH oxidase N-terminal domain-containing protein</fullName>
    </recommendedName>
</protein>
<dbReference type="AlphaFoldDB" id="A0A0B1ZUT1"/>
<dbReference type="Pfam" id="PF00724">
    <property type="entry name" value="Oxidored_FMN"/>
    <property type="match status" value="1"/>
</dbReference>
<dbReference type="PANTHER" id="PTHR43656:SF2">
    <property type="entry name" value="BINDING OXIDOREDUCTASE, PUTATIVE (AFU_ORTHOLOGUE AFUA_2G08260)-RELATED"/>
    <property type="match status" value="1"/>
</dbReference>
<dbReference type="InterPro" id="IPR051799">
    <property type="entry name" value="NADH_flavin_oxidoreductase"/>
</dbReference>
<dbReference type="GO" id="GO:0010181">
    <property type="term" value="F:FMN binding"/>
    <property type="evidence" value="ECO:0007669"/>
    <property type="project" value="InterPro"/>
</dbReference>
<dbReference type="GO" id="GO:0016491">
    <property type="term" value="F:oxidoreductase activity"/>
    <property type="evidence" value="ECO:0007669"/>
    <property type="project" value="UniProtKB-KW"/>
</dbReference>
<accession>A0A0B1ZUT1</accession>
<dbReference type="InterPro" id="IPR013785">
    <property type="entry name" value="Aldolase_TIM"/>
</dbReference>
<evidence type="ECO:0000259" key="3">
    <source>
        <dbReference type="Pfam" id="PF00724"/>
    </source>
</evidence>
<dbReference type="OrthoDB" id="9804454at2"/>
<evidence type="ECO:0000313" key="5">
    <source>
        <dbReference type="Proteomes" id="UP000031057"/>
    </source>
</evidence>
<proteinExistence type="predicted"/>
<keyword evidence="2" id="KW-0560">Oxidoreductase</keyword>
<gene>
    <name evidence="4" type="ORF">LK12_00560</name>
</gene>
<dbReference type="STRING" id="1348853.LK12_00560"/>
<dbReference type="Gene3D" id="3.20.20.70">
    <property type="entry name" value="Aldolase class I"/>
    <property type="match status" value="1"/>
</dbReference>
<reference evidence="4 5" key="1">
    <citation type="submission" date="2014-10" db="EMBL/GenBank/DDBJ databases">
        <title>Genome sequence of Novosphingobium malaysiense MUSC 273(T).</title>
        <authorList>
            <person name="Lee L.-H."/>
        </authorList>
    </citation>
    <scope>NUCLEOTIDE SEQUENCE [LARGE SCALE GENOMIC DNA]</scope>
    <source>
        <strain evidence="4 5">MUSC 273</strain>
    </source>
</reference>
<dbReference type="InterPro" id="IPR001155">
    <property type="entry name" value="OxRdtase_FMN_N"/>
</dbReference>